<sequence>PEIVLEEPVEKNQNIVTIDTFKELQQQVTQQNQTIKQLQ</sequence>
<dbReference type="EMBL" id="CAJVQB010040950">
    <property type="protein sequence ID" value="CAG8828986.1"/>
    <property type="molecule type" value="Genomic_DNA"/>
</dbReference>
<evidence type="ECO:0000313" key="1">
    <source>
        <dbReference type="EMBL" id="CAG8828986.1"/>
    </source>
</evidence>
<name>A0ABN7WEE6_GIGMA</name>
<keyword evidence="2" id="KW-1185">Reference proteome</keyword>
<evidence type="ECO:0000313" key="2">
    <source>
        <dbReference type="Proteomes" id="UP000789901"/>
    </source>
</evidence>
<reference evidence="1 2" key="1">
    <citation type="submission" date="2021-06" db="EMBL/GenBank/DDBJ databases">
        <authorList>
            <person name="Kallberg Y."/>
            <person name="Tangrot J."/>
            <person name="Rosling A."/>
        </authorList>
    </citation>
    <scope>NUCLEOTIDE SEQUENCE [LARGE SCALE GENOMIC DNA]</scope>
    <source>
        <strain evidence="1 2">120-4 pot B 10/14</strain>
    </source>
</reference>
<feature type="non-terminal residue" evidence="1">
    <location>
        <position position="1"/>
    </location>
</feature>
<gene>
    <name evidence="1" type="ORF">GMARGA_LOCUS29863</name>
</gene>
<accession>A0ABN7WEE6</accession>
<organism evidence="1 2">
    <name type="scientific">Gigaspora margarita</name>
    <dbReference type="NCBI Taxonomy" id="4874"/>
    <lineage>
        <taxon>Eukaryota</taxon>
        <taxon>Fungi</taxon>
        <taxon>Fungi incertae sedis</taxon>
        <taxon>Mucoromycota</taxon>
        <taxon>Glomeromycotina</taxon>
        <taxon>Glomeromycetes</taxon>
        <taxon>Diversisporales</taxon>
        <taxon>Gigasporaceae</taxon>
        <taxon>Gigaspora</taxon>
    </lineage>
</organism>
<proteinExistence type="predicted"/>
<comment type="caution">
    <text evidence="1">The sequence shown here is derived from an EMBL/GenBank/DDBJ whole genome shotgun (WGS) entry which is preliminary data.</text>
</comment>
<dbReference type="Proteomes" id="UP000789901">
    <property type="component" value="Unassembled WGS sequence"/>
</dbReference>
<protein>
    <submittedName>
        <fullName evidence="1">46223_t:CDS:1</fullName>
    </submittedName>
</protein>